<reference evidence="1 2" key="1">
    <citation type="submission" date="2019-08" db="EMBL/GenBank/DDBJ databases">
        <authorList>
            <person name="Vazquez-Campos X."/>
        </authorList>
    </citation>
    <scope>NUCLEOTIDE SEQUENCE [LARGE SCALE GENOMIC DNA]</scope>
    <source>
        <strain evidence="1">LFW-283_2</strain>
    </source>
</reference>
<gene>
    <name evidence="1" type="ORF">LFW2832_01248</name>
</gene>
<dbReference type="EMBL" id="CABMJJ010000003">
    <property type="protein sequence ID" value="VVC02799.1"/>
    <property type="molecule type" value="Genomic_DNA"/>
</dbReference>
<dbReference type="AlphaFoldDB" id="A0A5E4LN03"/>
<evidence type="ECO:0000313" key="2">
    <source>
        <dbReference type="Proteomes" id="UP000789941"/>
    </source>
</evidence>
<organism evidence="1 2">
    <name type="scientific">Candidatus Bilamarchaeum dharawalense</name>
    <dbReference type="NCBI Taxonomy" id="2885759"/>
    <lineage>
        <taxon>Archaea</taxon>
        <taxon>Candidatus Micrarchaeota</taxon>
        <taxon>Candidatus Micrarchaeia</taxon>
        <taxon>Candidatus Anstonellales</taxon>
        <taxon>Candidatus Bilamarchaeaceae</taxon>
        <taxon>Candidatus Bilamarchaeum</taxon>
    </lineage>
</organism>
<comment type="caution">
    <text evidence="1">The sequence shown here is derived from an EMBL/GenBank/DDBJ whole genome shotgun (WGS) entry which is preliminary data.</text>
</comment>
<evidence type="ECO:0000313" key="1">
    <source>
        <dbReference type="EMBL" id="VVC02799.1"/>
    </source>
</evidence>
<sequence>MRSGNSFLPRLGAAVLIPVVMATGCVSQAEFARYKDRMEERVATLEQPQKPSDVEGRVVRLETAYGPKPSGPGFSLDYRVTRLELSQALTSPDNASPSLKLVAWNAYADRLRSVVSGSFDRLDKIYPDRTKYYTKDAIVNTIHSMFSEFYQIDNPKANLQISLSGRTKTDQKFMRDLLDEVGKSLRQLGIHYKVQQKNIDMGFHTVLIVQESQSVLIRTVLTNYARSEMAQTPEPIPM</sequence>
<name>A0A5E4LN03_9ARCH</name>
<protein>
    <submittedName>
        <fullName evidence="1">Uncharacterized protein</fullName>
    </submittedName>
</protein>
<accession>A0A5E4LN03</accession>
<proteinExistence type="predicted"/>
<dbReference type="PROSITE" id="PS51257">
    <property type="entry name" value="PROKAR_LIPOPROTEIN"/>
    <property type="match status" value="1"/>
</dbReference>
<dbReference type="Proteomes" id="UP000789941">
    <property type="component" value="Unassembled WGS sequence"/>
</dbReference>